<reference evidence="4 5" key="1">
    <citation type="submission" date="2024-12" db="EMBL/GenBank/DDBJ databases">
        <title>The unique morphological basis and parallel evolutionary history of personate flowers in Penstemon.</title>
        <authorList>
            <person name="Depatie T.H."/>
            <person name="Wessinger C.A."/>
        </authorList>
    </citation>
    <scope>NUCLEOTIDE SEQUENCE [LARGE SCALE GENOMIC DNA]</scope>
    <source>
        <strain evidence="4">WTNN_2</strain>
        <tissue evidence="4">Leaf</tissue>
    </source>
</reference>
<dbReference type="AlphaFoldDB" id="A0ABD3SP98"/>
<protein>
    <recommendedName>
        <fullName evidence="6">Transmembrane protein</fullName>
    </recommendedName>
</protein>
<keyword evidence="2" id="KW-0812">Transmembrane</keyword>
<gene>
    <name evidence="4" type="ORF">ACJIZ3_022077</name>
</gene>
<keyword evidence="2" id="KW-0472">Membrane</keyword>
<accession>A0ABD3SP98</accession>
<evidence type="ECO:0000313" key="5">
    <source>
        <dbReference type="Proteomes" id="UP001634393"/>
    </source>
</evidence>
<evidence type="ECO:0000256" key="2">
    <source>
        <dbReference type="SAM" id="Phobius"/>
    </source>
</evidence>
<keyword evidence="5" id="KW-1185">Reference proteome</keyword>
<feature type="signal peptide" evidence="3">
    <location>
        <begin position="1"/>
        <end position="21"/>
    </location>
</feature>
<dbReference type="PANTHER" id="PTHR34558">
    <property type="entry name" value="EXPRESSED PROTEIN"/>
    <property type="match status" value="1"/>
</dbReference>
<dbReference type="EMBL" id="JBJXBP010000006">
    <property type="protein sequence ID" value="KAL3826048.1"/>
    <property type="molecule type" value="Genomic_DNA"/>
</dbReference>
<sequence>MARFLLCFLIMANANLILTMAESKENLQFKAEAPMARKLGKHNLLHSNFGASKLSPSNEAEENREVSSASGETGAAGPEQVMKTNHRHHNHHHSVDKSIAGGIVILGVLATVFLVAVFCYIRATGRKAVEPCSPTNSSIGIGKKIIAKPGKVENVEEIKILST</sequence>
<comment type="caution">
    <text evidence="4">The sequence shown here is derived from an EMBL/GenBank/DDBJ whole genome shotgun (WGS) entry which is preliminary data.</text>
</comment>
<organism evidence="4 5">
    <name type="scientific">Penstemon smallii</name>
    <dbReference type="NCBI Taxonomy" id="265156"/>
    <lineage>
        <taxon>Eukaryota</taxon>
        <taxon>Viridiplantae</taxon>
        <taxon>Streptophyta</taxon>
        <taxon>Embryophyta</taxon>
        <taxon>Tracheophyta</taxon>
        <taxon>Spermatophyta</taxon>
        <taxon>Magnoliopsida</taxon>
        <taxon>eudicotyledons</taxon>
        <taxon>Gunneridae</taxon>
        <taxon>Pentapetalae</taxon>
        <taxon>asterids</taxon>
        <taxon>lamiids</taxon>
        <taxon>Lamiales</taxon>
        <taxon>Plantaginaceae</taxon>
        <taxon>Cheloneae</taxon>
        <taxon>Penstemon</taxon>
    </lineage>
</organism>
<keyword evidence="3" id="KW-0732">Signal</keyword>
<evidence type="ECO:0008006" key="6">
    <source>
        <dbReference type="Google" id="ProtNLM"/>
    </source>
</evidence>
<dbReference type="PANTHER" id="PTHR34558:SF9">
    <property type="entry name" value="F3L24.15 PROTEIN"/>
    <property type="match status" value="1"/>
</dbReference>
<evidence type="ECO:0000256" key="1">
    <source>
        <dbReference type="SAM" id="MobiDB-lite"/>
    </source>
</evidence>
<evidence type="ECO:0000313" key="4">
    <source>
        <dbReference type="EMBL" id="KAL3826048.1"/>
    </source>
</evidence>
<feature type="region of interest" description="Disordered" evidence="1">
    <location>
        <begin position="50"/>
        <end position="77"/>
    </location>
</feature>
<feature type="chain" id="PRO_5044880326" description="Transmembrane protein" evidence="3">
    <location>
        <begin position="22"/>
        <end position="163"/>
    </location>
</feature>
<feature type="transmembrane region" description="Helical" evidence="2">
    <location>
        <begin position="99"/>
        <end position="121"/>
    </location>
</feature>
<keyword evidence="2" id="KW-1133">Transmembrane helix</keyword>
<dbReference type="Proteomes" id="UP001634393">
    <property type="component" value="Unassembled WGS sequence"/>
</dbReference>
<name>A0ABD3SP98_9LAMI</name>
<proteinExistence type="predicted"/>
<evidence type="ECO:0000256" key="3">
    <source>
        <dbReference type="SAM" id="SignalP"/>
    </source>
</evidence>